<feature type="domain" description="PAS" evidence="2">
    <location>
        <begin position="128"/>
        <end position="198"/>
    </location>
</feature>
<organism evidence="6 7">
    <name type="scientific">Salisediminibacterium beveridgei</name>
    <dbReference type="NCBI Taxonomy" id="632773"/>
    <lineage>
        <taxon>Bacteria</taxon>
        <taxon>Bacillati</taxon>
        <taxon>Bacillota</taxon>
        <taxon>Bacilli</taxon>
        <taxon>Bacillales</taxon>
        <taxon>Bacillaceae</taxon>
        <taxon>Salisediminibacterium</taxon>
    </lineage>
</organism>
<gene>
    <name evidence="6" type="primary">yciR-2</name>
    <name evidence="6" type="ORF">BBEV_1169</name>
</gene>
<reference evidence="6 7" key="1">
    <citation type="submission" date="2015-08" db="EMBL/GenBank/DDBJ databases">
        <title>The complete genome sequence of Bacillus beveridgei MLTeJB.</title>
        <authorList>
            <person name="Hanson T.E."/>
            <person name="Mesa C."/>
            <person name="Basesman S.M."/>
            <person name="Oremland R.S."/>
        </authorList>
    </citation>
    <scope>NUCLEOTIDE SEQUENCE [LARGE SCALE GENOMIC DNA]</scope>
    <source>
        <strain evidence="6 7">MLTeJB</strain>
    </source>
</reference>
<evidence type="ECO:0000259" key="2">
    <source>
        <dbReference type="PROSITE" id="PS50112"/>
    </source>
</evidence>
<dbReference type="PATRIC" id="fig|632773.3.peg.1241"/>
<dbReference type="InterPro" id="IPR035965">
    <property type="entry name" value="PAS-like_dom_sf"/>
</dbReference>
<dbReference type="Pfam" id="PF00990">
    <property type="entry name" value="GGDEF"/>
    <property type="match status" value="1"/>
</dbReference>
<dbReference type="Proteomes" id="UP000094463">
    <property type="component" value="Chromosome"/>
</dbReference>
<dbReference type="PANTHER" id="PTHR44757:SF2">
    <property type="entry name" value="BIOFILM ARCHITECTURE MAINTENANCE PROTEIN MBAA"/>
    <property type="match status" value="1"/>
</dbReference>
<dbReference type="NCBIfam" id="TIGR00229">
    <property type="entry name" value="sensory_box"/>
    <property type="match status" value="1"/>
</dbReference>
<dbReference type="Gene3D" id="3.20.20.450">
    <property type="entry name" value="EAL domain"/>
    <property type="match status" value="1"/>
</dbReference>
<name>A0A1D7QU70_9BACI</name>
<keyword evidence="1" id="KW-0175">Coiled coil</keyword>
<dbReference type="SUPFAM" id="SSF55073">
    <property type="entry name" value="Nucleotide cyclase"/>
    <property type="match status" value="1"/>
</dbReference>
<dbReference type="CDD" id="cd01948">
    <property type="entry name" value="EAL"/>
    <property type="match status" value="1"/>
</dbReference>
<dbReference type="InterPro" id="IPR035919">
    <property type="entry name" value="EAL_sf"/>
</dbReference>
<evidence type="ECO:0000259" key="4">
    <source>
        <dbReference type="PROSITE" id="PS50883"/>
    </source>
</evidence>
<feature type="domain" description="PAC" evidence="3">
    <location>
        <begin position="75"/>
        <end position="127"/>
    </location>
</feature>
<evidence type="ECO:0000259" key="5">
    <source>
        <dbReference type="PROSITE" id="PS50887"/>
    </source>
</evidence>
<dbReference type="RefSeq" id="WP_069364614.1">
    <property type="nucleotide sequence ID" value="NZ_CP012502.1"/>
</dbReference>
<dbReference type="CDD" id="cd00130">
    <property type="entry name" value="PAS"/>
    <property type="match status" value="1"/>
</dbReference>
<dbReference type="InterPro" id="IPR000700">
    <property type="entry name" value="PAS-assoc_C"/>
</dbReference>
<dbReference type="Gene3D" id="3.30.450.20">
    <property type="entry name" value="PAS domain"/>
    <property type="match status" value="2"/>
</dbReference>
<dbReference type="SMART" id="SM00267">
    <property type="entry name" value="GGDEF"/>
    <property type="match status" value="1"/>
</dbReference>
<accession>A0A1D7QU70</accession>
<dbReference type="SUPFAM" id="SSF141868">
    <property type="entry name" value="EAL domain-like"/>
    <property type="match status" value="1"/>
</dbReference>
<evidence type="ECO:0000259" key="3">
    <source>
        <dbReference type="PROSITE" id="PS50113"/>
    </source>
</evidence>
<evidence type="ECO:0000313" key="7">
    <source>
        <dbReference type="Proteomes" id="UP000094463"/>
    </source>
</evidence>
<dbReference type="Pfam" id="PF00563">
    <property type="entry name" value="EAL"/>
    <property type="match status" value="1"/>
</dbReference>
<dbReference type="EMBL" id="CP012502">
    <property type="protein sequence ID" value="AOM82537.1"/>
    <property type="molecule type" value="Genomic_DNA"/>
</dbReference>
<feature type="coiled-coil region" evidence="1">
    <location>
        <begin position="108"/>
        <end position="135"/>
    </location>
</feature>
<dbReference type="SMART" id="SM00091">
    <property type="entry name" value="PAS"/>
    <property type="match status" value="1"/>
</dbReference>
<dbReference type="PANTHER" id="PTHR44757">
    <property type="entry name" value="DIGUANYLATE CYCLASE DGCP"/>
    <property type="match status" value="1"/>
</dbReference>
<dbReference type="InterPro" id="IPR001633">
    <property type="entry name" value="EAL_dom"/>
</dbReference>
<dbReference type="NCBIfam" id="TIGR00254">
    <property type="entry name" value="GGDEF"/>
    <property type="match status" value="1"/>
</dbReference>
<dbReference type="InterPro" id="IPR000014">
    <property type="entry name" value="PAS"/>
</dbReference>
<dbReference type="KEGG" id="bbev:BBEV_1169"/>
<dbReference type="Gene3D" id="3.30.70.270">
    <property type="match status" value="1"/>
</dbReference>
<feature type="domain" description="EAL" evidence="4">
    <location>
        <begin position="426"/>
        <end position="680"/>
    </location>
</feature>
<feature type="domain" description="GGDEF" evidence="5">
    <location>
        <begin position="283"/>
        <end position="417"/>
    </location>
</feature>
<keyword evidence="7" id="KW-1185">Reference proteome</keyword>
<dbReference type="STRING" id="632773.BBEV_1169"/>
<dbReference type="InterPro" id="IPR043128">
    <property type="entry name" value="Rev_trsase/Diguanyl_cyclase"/>
</dbReference>
<evidence type="ECO:0000256" key="1">
    <source>
        <dbReference type="SAM" id="Coils"/>
    </source>
</evidence>
<proteinExistence type="predicted"/>
<dbReference type="PROSITE" id="PS50883">
    <property type="entry name" value="EAL"/>
    <property type="match status" value="1"/>
</dbReference>
<dbReference type="InterPro" id="IPR029787">
    <property type="entry name" value="Nucleotide_cyclase"/>
</dbReference>
<dbReference type="PROSITE" id="PS50112">
    <property type="entry name" value="PAS"/>
    <property type="match status" value="1"/>
</dbReference>
<dbReference type="PROSITE" id="PS50113">
    <property type="entry name" value="PAC"/>
    <property type="match status" value="1"/>
</dbReference>
<dbReference type="InterPro" id="IPR000160">
    <property type="entry name" value="GGDEF_dom"/>
</dbReference>
<dbReference type="PROSITE" id="PS50887">
    <property type="entry name" value="GGDEF"/>
    <property type="match status" value="1"/>
</dbReference>
<dbReference type="Pfam" id="PF08448">
    <property type="entry name" value="PAS_4"/>
    <property type="match status" value="2"/>
</dbReference>
<dbReference type="CDD" id="cd01949">
    <property type="entry name" value="GGDEF"/>
    <property type="match status" value="1"/>
</dbReference>
<dbReference type="SMART" id="SM00052">
    <property type="entry name" value="EAL"/>
    <property type="match status" value="1"/>
</dbReference>
<protein>
    <submittedName>
        <fullName evidence="6">Diguanylate cyclase/phosphodiesterase (GGDEF &amp; EAL domains) with PAS/PAC sensor(S)</fullName>
    </submittedName>
</protein>
<evidence type="ECO:0000313" key="6">
    <source>
        <dbReference type="EMBL" id="AOM82537.1"/>
    </source>
</evidence>
<dbReference type="AlphaFoldDB" id="A0A1D7QU70"/>
<sequence>MNMNLMNYKTFANTINDAVFVMSVMENGKFRYEFINQESKRRFSFSDDMLGKTIDDVVDETAALYLNSAYHDVCSTSETVVFTDTSKDFVDETKLSPVFDEQGKVRMIIAITRDITELEEQRQALSQSNQRYHSLFEYNKAGIFELDRFGYFTTLNPAGERLLGRSIAELKDETFQSMVSTEDVPMVRQMLQVALDGSTVDYKVTVLDAKGVRKILDITHLPMIVDHEIVGVYGISKDITTEQKQMETIEYLSNRDPLTALPNRSDMKNRLMQCCTKAKSMNHSLAVIVIDVDDFKLINDAIGHDKGDTLIREIARRLVRILPQEFETGRVGGDEFMIIAPWEQEEELAILLEKCKSVFSSPYVIDGQSFYLNASIGVTEYAKGVVAVCVEDITKQAEMAMYASKRSGKGQLSFYDESMNDLSRRKLFLEQELRRALQNHELQVHYQPILEAGTNRVKSFEALVRWYHKSEGWIGPDEFIPVAETTGLIHQVGSFVLNECFATLASWKDGGAEAIRMSINISVKQLQGNALPHLIKDRLAYYRLLPQEIELEVTESVIMENFEKVCFTLDLLRDLGVYLSIDDFGTGYSSMSTLNRLPFHTIKIDRSFIADVFYDKKSRAILRSMIQLSNEMNLTTIAEGVESEEQYRILKEEGVHEVQGYYFTKPVPANEIEAVWLTGNLSEPLRLHHRF</sequence>
<dbReference type="InterPro" id="IPR052155">
    <property type="entry name" value="Biofilm_reg_signaling"/>
</dbReference>
<dbReference type="SUPFAM" id="SSF55785">
    <property type="entry name" value="PYP-like sensor domain (PAS domain)"/>
    <property type="match status" value="2"/>
</dbReference>
<dbReference type="InterPro" id="IPR013656">
    <property type="entry name" value="PAS_4"/>
</dbReference>